<keyword evidence="2" id="KW-1185">Reference proteome</keyword>
<gene>
    <name evidence="1" type="ORF">DERYTH_LOCUS5865</name>
</gene>
<dbReference type="AlphaFoldDB" id="A0A9N9BD11"/>
<evidence type="ECO:0000313" key="2">
    <source>
        <dbReference type="Proteomes" id="UP000789405"/>
    </source>
</evidence>
<protein>
    <submittedName>
        <fullName evidence="1">140_t:CDS:1</fullName>
    </submittedName>
</protein>
<organism evidence="1 2">
    <name type="scientific">Dentiscutata erythropus</name>
    <dbReference type="NCBI Taxonomy" id="1348616"/>
    <lineage>
        <taxon>Eukaryota</taxon>
        <taxon>Fungi</taxon>
        <taxon>Fungi incertae sedis</taxon>
        <taxon>Mucoromycota</taxon>
        <taxon>Glomeromycotina</taxon>
        <taxon>Glomeromycetes</taxon>
        <taxon>Diversisporales</taxon>
        <taxon>Gigasporaceae</taxon>
        <taxon>Dentiscutata</taxon>
    </lineage>
</organism>
<dbReference type="OrthoDB" id="2448836at2759"/>
<dbReference type="EMBL" id="CAJVPY010002530">
    <property type="protein sequence ID" value="CAG8563735.1"/>
    <property type="molecule type" value="Genomic_DNA"/>
</dbReference>
<dbReference type="SUPFAM" id="SSF56112">
    <property type="entry name" value="Protein kinase-like (PK-like)"/>
    <property type="match status" value="1"/>
</dbReference>
<name>A0A9N9BD11_9GLOM</name>
<evidence type="ECO:0000313" key="1">
    <source>
        <dbReference type="EMBL" id="CAG8563735.1"/>
    </source>
</evidence>
<comment type="caution">
    <text evidence="1">The sequence shown here is derived from an EMBL/GenBank/DDBJ whole genome shotgun (WGS) entry which is preliminary data.</text>
</comment>
<dbReference type="Proteomes" id="UP000789405">
    <property type="component" value="Unassembled WGS sequence"/>
</dbReference>
<reference evidence="1" key="1">
    <citation type="submission" date="2021-06" db="EMBL/GenBank/DDBJ databases">
        <authorList>
            <person name="Kallberg Y."/>
            <person name="Tangrot J."/>
            <person name="Rosling A."/>
        </authorList>
    </citation>
    <scope>NUCLEOTIDE SEQUENCE</scope>
    <source>
        <strain evidence="1">MA453B</strain>
    </source>
</reference>
<dbReference type="InterPro" id="IPR011009">
    <property type="entry name" value="Kinase-like_dom_sf"/>
</dbReference>
<proteinExistence type="predicted"/>
<accession>A0A9N9BD11</accession>
<dbReference type="Gene3D" id="1.10.510.10">
    <property type="entry name" value="Transferase(Phosphotransferase) domain 1"/>
    <property type="match status" value="1"/>
</dbReference>
<sequence length="92" mass="10495">MEKGVTPSRKVGLFAYESEALQSASDDIDDIIEKIIDCKGKDEMVLDYADLFKKCWSSEPDQRPTLTEILSELGRLSKEKTVEFITNVIHWV</sequence>